<accession>A0ABS7JJQ7</accession>
<dbReference type="PANTHER" id="PTHR36836">
    <property type="entry name" value="COLANIC ACID BIOSYNTHESIS PROTEIN WCAK"/>
    <property type="match status" value="1"/>
</dbReference>
<dbReference type="GO" id="GO:0016740">
    <property type="term" value="F:transferase activity"/>
    <property type="evidence" value="ECO:0007669"/>
    <property type="project" value="UniProtKB-KW"/>
</dbReference>
<feature type="domain" description="Polysaccharide pyruvyl transferase" evidence="1">
    <location>
        <begin position="13"/>
        <end position="338"/>
    </location>
</feature>
<proteinExistence type="predicted"/>
<gene>
    <name evidence="2" type="ORF">K3177_10345</name>
</gene>
<dbReference type="Proteomes" id="UP000776651">
    <property type="component" value="Unassembled WGS sequence"/>
</dbReference>
<protein>
    <submittedName>
        <fullName evidence="2">Polysaccharide pyruvyl transferase family protein</fullName>
    </submittedName>
</protein>
<sequence>MKKFIVTGVQMRNKGSQAMFLSLCYGLKSIYPGCEVVGFANKYDDPAQYQFELLPYDDFTRLVFKYRLNRVPWLGDVLARFAGMWRKTGKWSGKITEMDSALRDADAIFDASGYTLGSGWGKGGGRLLLQTIRIAREYKKQIILMPQSFGPFDWGEDDDAAFLEEVREELDYCTRIYAREREGYGCLRSLGLGNVELSADMVIREKVFPQARDILSSYDAATVSYPPPGSVGFIINENVFRIGKPEAVLDLYSRMLDRLITAGERVFILNTSTADFRLVESVLGKTENRDKVGLISGEYSSPELIDIIGRFKYVVASRYHSVVFAYRSGVPAIILGWASKYIDLAAHFQQDEYVFDIRDSDAGRIIEQVDRMSVNYAAESRQILACLEEIQRTSVIGEAASLLRSPPSL</sequence>
<comment type="caution">
    <text evidence="2">The sequence shown here is derived from an EMBL/GenBank/DDBJ whole genome shotgun (WGS) entry which is preliminary data.</text>
</comment>
<name>A0ABS7JJQ7_9SPHN</name>
<keyword evidence="2" id="KW-0808">Transferase</keyword>
<dbReference type="InterPro" id="IPR007345">
    <property type="entry name" value="Polysacch_pyruvyl_Trfase"/>
</dbReference>
<dbReference type="Pfam" id="PF04230">
    <property type="entry name" value="PS_pyruv_trans"/>
    <property type="match status" value="1"/>
</dbReference>
<dbReference type="EMBL" id="JAIGNQ010000003">
    <property type="protein sequence ID" value="MBX7488912.1"/>
    <property type="molecule type" value="Genomic_DNA"/>
</dbReference>
<evidence type="ECO:0000313" key="2">
    <source>
        <dbReference type="EMBL" id="MBX7488912.1"/>
    </source>
</evidence>
<evidence type="ECO:0000313" key="3">
    <source>
        <dbReference type="Proteomes" id="UP000776651"/>
    </source>
</evidence>
<reference evidence="2 3" key="1">
    <citation type="submission" date="2021-08" db="EMBL/GenBank/DDBJ databases">
        <title>Comparative Genomics Analysis of the Genus Qipengyuania Reveals Extensive Genetic Diversity and Metabolic Versatility, Including the Description of Fifteen Novel Species.</title>
        <authorList>
            <person name="Liu Y."/>
        </authorList>
    </citation>
    <scope>NUCLEOTIDE SEQUENCE [LARGE SCALE GENOMIC DNA]</scope>
    <source>
        <strain evidence="2 3">GH25</strain>
    </source>
</reference>
<evidence type="ECO:0000259" key="1">
    <source>
        <dbReference type="Pfam" id="PF04230"/>
    </source>
</evidence>
<organism evidence="2 3">
    <name type="scientific">Qipengyuania pacifica</name>
    <dbReference type="NCBI Taxonomy" id="2860199"/>
    <lineage>
        <taxon>Bacteria</taxon>
        <taxon>Pseudomonadati</taxon>
        <taxon>Pseudomonadota</taxon>
        <taxon>Alphaproteobacteria</taxon>
        <taxon>Sphingomonadales</taxon>
        <taxon>Erythrobacteraceae</taxon>
        <taxon>Qipengyuania</taxon>
    </lineage>
</organism>
<dbReference type="RefSeq" id="WP_221598204.1">
    <property type="nucleotide sequence ID" value="NZ_JAIGNQ010000003.1"/>
</dbReference>
<keyword evidence="3" id="KW-1185">Reference proteome</keyword>
<dbReference type="PANTHER" id="PTHR36836:SF1">
    <property type="entry name" value="COLANIC ACID BIOSYNTHESIS PROTEIN WCAK"/>
    <property type="match status" value="1"/>
</dbReference>